<dbReference type="Pfam" id="PF12273">
    <property type="entry name" value="RCR"/>
    <property type="match status" value="1"/>
</dbReference>
<feature type="compositionally biased region" description="Polar residues" evidence="1">
    <location>
        <begin position="130"/>
        <end position="155"/>
    </location>
</feature>
<dbReference type="PhylomeDB" id="A0A061B1F5"/>
<feature type="region of interest" description="Disordered" evidence="1">
    <location>
        <begin position="130"/>
        <end position="192"/>
    </location>
</feature>
<evidence type="ECO:0000256" key="1">
    <source>
        <dbReference type="SAM" id="MobiDB-lite"/>
    </source>
</evidence>
<feature type="compositionally biased region" description="Pro residues" evidence="1">
    <location>
        <begin position="182"/>
        <end position="192"/>
    </location>
</feature>
<dbReference type="OrthoDB" id="3980689at2759"/>
<proteinExistence type="predicted"/>
<keyword evidence="2" id="KW-0812">Transmembrane</keyword>
<feature type="compositionally biased region" description="Low complexity" evidence="1">
    <location>
        <begin position="161"/>
        <end position="178"/>
    </location>
</feature>
<dbReference type="InterPro" id="IPR020999">
    <property type="entry name" value="Chitin_synth_reg_RCR"/>
</dbReference>
<evidence type="ECO:0000313" key="3">
    <source>
        <dbReference type="EMBL" id="CDR41455.1"/>
    </source>
</evidence>
<dbReference type="GO" id="GO:0016192">
    <property type="term" value="P:vesicle-mediated transport"/>
    <property type="evidence" value="ECO:0007669"/>
    <property type="project" value="TreeGrafter"/>
</dbReference>
<accession>A0A061B1F5</accession>
<sequence length="192" mass="21729">MPSLHQESLTKRAWCYGDDCSSTWTWARWILFVLFIVGIIIVILSAIRVNKRRSLEGRAPIMGTAWITPPSYQQSQRQQTQQEPYVPPYTAQANDQDLGYYDAQGQFHTNTKAQMAQQDVTYRLNTLVPDQTGLSEPQPVQVTGQNPNEDFNRQFQRYYGQSTTTQPQASTSSDSSETYAPPAGPPPAHTRQ</sequence>
<organism evidence="3">
    <name type="scientific">Cyberlindnera fabianii</name>
    <name type="common">Yeast</name>
    <name type="synonym">Hansenula fabianii</name>
    <dbReference type="NCBI Taxonomy" id="36022"/>
    <lineage>
        <taxon>Eukaryota</taxon>
        <taxon>Fungi</taxon>
        <taxon>Dikarya</taxon>
        <taxon>Ascomycota</taxon>
        <taxon>Saccharomycotina</taxon>
        <taxon>Saccharomycetes</taxon>
        <taxon>Phaffomycetales</taxon>
        <taxon>Phaffomycetaceae</taxon>
        <taxon>Cyberlindnera</taxon>
    </lineage>
</organism>
<dbReference type="AlphaFoldDB" id="A0A061B1F5"/>
<keyword evidence="2" id="KW-0472">Membrane</keyword>
<protein>
    <submittedName>
        <fullName evidence="3">CYFA0S07e02322g1_1</fullName>
    </submittedName>
</protein>
<keyword evidence="2" id="KW-1133">Transmembrane helix</keyword>
<feature type="transmembrane region" description="Helical" evidence="2">
    <location>
        <begin position="26"/>
        <end position="47"/>
    </location>
</feature>
<evidence type="ECO:0000256" key="2">
    <source>
        <dbReference type="SAM" id="Phobius"/>
    </source>
</evidence>
<dbReference type="PANTHER" id="PTHR28187">
    <property type="entry name" value="PROTEIN RCR1-RELATED"/>
    <property type="match status" value="1"/>
</dbReference>
<dbReference type="PANTHER" id="PTHR28187:SF1">
    <property type="entry name" value="PROTEIN RCR1-RELATED"/>
    <property type="match status" value="1"/>
</dbReference>
<reference evidence="3" key="1">
    <citation type="journal article" date="2014" name="Genome Announc.">
        <title>Genome sequence of the yeast Cyberlindnera fabianii (Hansenula fabianii).</title>
        <authorList>
            <person name="Freel K.C."/>
            <person name="Sarilar V."/>
            <person name="Neuveglise C."/>
            <person name="Devillers H."/>
            <person name="Friedrich A."/>
            <person name="Schacherer J."/>
        </authorList>
    </citation>
    <scope>NUCLEOTIDE SEQUENCE</scope>
    <source>
        <strain evidence="3">YJS4271</strain>
    </source>
</reference>
<dbReference type="EMBL" id="LK052892">
    <property type="protein sequence ID" value="CDR41455.1"/>
    <property type="molecule type" value="Genomic_DNA"/>
</dbReference>
<dbReference type="VEuPathDB" id="FungiDB:BON22_3693"/>
<gene>
    <name evidence="3" type="ORF">CYFA0S_07e02322g</name>
</gene>
<name>A0A061B1F5_CYBFA</name>